<feature type="region of interest" description="Disordered" evidence="1">
    <location>
        <begin position="544"/>
        <end position="604"/>
    </location>
</feature>
<feature type="compositionally biased region" description="Polar residues" evidence="1">
    <location>
        <begin position="479"/>
        <end position="488"/>
    </location>
</feature>
<accession>A0A6A6ZDV0</accession>
<evidence type="ECO:0000256" key="1">
    <source>
        <dbReference type="SAM" id="MobiDB-lite"/>
    </source>
</evidence>
<protein>
    <submittedName>
        <fullName evidence="2">Uncharacterized protein</fullName>
    </submittedName>
</protein>
<sequence>MAYNLRQASELRRPIPFDGQSNDESNGSDEENYGSNYQNSRAVQRLRRHFLLVEYQTEEGIVIASTVPDPSIEDVAAEESENPSIVPPVSREDARDALDIDGFHARMSKIEEIQRSHDPIGRDVPQTTDRKPAAQRTRIISEMAAAQFDPDFLEPYAIPHIRPQDSHPGLKKHAAAINSIRKDTIAGTPSLAQTISASLQAPPPPQASNIVSISTAEEARQLMEHAYSRTISQQEAHSTATQLWNKHILRCGLRTKPEFLREKATNLPTAMVQLELTKKWRSSVMTEVMLYEKNGVKSGHEPRYNDMKALLSKLLAAEMQLTAGVEGAWHLQAPVAAPQAVQAVPPKAPAKAKTQRYPRPAAPQENFGFSATTTIIPFPRAGGGVKRTADAATDVEGGGESVQDGPQSKKVKTQTGRCGVADTASAILRAGTAMAPSTTAQLATRLVAPTPQRPASTNAGSTPRQPATTTRVASAPRQPATTRVTYTLQRPAPTNAASTPQRFASTNDAQVNTVAHKLRKRILAPAPTPPAASKKKINETAIQVPPGADTTQQRAQDAAAAKPKADIENRAEERTPKILHLAGTARQWSEVAEKEKEKDKKAQG</sequence>
<feature type="region of interest" description="Disordered" evidence="1">
    <location>
        <begin position="395"/>
        <end position="416"/>
    </location>
</feature>
<feature type="compositionally biased region" description="Basic and acidic residues" evidence="1">
    <location>
        <begin position="591"/>
        <end position="604"/>
    </location>
</feature>
<evidence type="ECO:0000313" key="3">
    <source>
        <dbReference type="Proteomes" id="UP000799424"/>
    </source>
</evidence>
<feature type="region of interest" description="Disordered" evidence="1">
    <location>
        <begin position="1"/>
        <end position="39"/>
    </location>
</feature>
<dbReference type="AlphaFoldDB" id="A0A6A6ZDV0"/>
<evidence type="ECO:0000313" key="2">
    <source>
        <dbReference type="EMBL" id="KAF2818863.1"/>
    </source>
</evidence>
<proteinExistence type="predicted"/>
<organism evidence="2 3">
    <name type="scientific">Ophiobolus disseminans</name>
    <dbReference type="NCBI Taxonomy" id="1469910"/>
    <lineage>
        <taxon>Eukaryota</taxon>
        <taxon>Fungi</taxon>
        <taxon>Dikarya</taxon>
        <taxon>Ascomycota</taxon>
        <taxon>Pezizomycotina</taxon>
        <taxon>Dothideomycetes</taxon>
        <taxon>Pleosporomycetidae</taxon>
        <taxon>Pleosporales</taxon>
        <taxon>Pleosporineae</taxon>
        <taxon>Phaeosphaeriaceae</taxon>
        <taxon>Ophiobolus</taxon>
    </lineage>
</organism>
<keyword evidence="3" id="KW-1185">Reference proteome</keyword>
<feature type="compositionally biased region" description="Polar residues" evidence="1">
    <location>
        <begin position="453"/>
        <end position="472"/>
    </location>
</feature>
<feature type="region of interest" description="Disordered" evidence="1">
    <location>
        <begin position="449"/>
        <end position="508"/>
    </location>
</feature>
<feature type="compositionally biased region" description="Basic and acidic residues" evidence="1">
    <location>
        <begin position="563"/>
        <end position="576"/>
    </location>
</feature>
<feature type="compositionally biased region" description="Polar residues" evidence="1">
    <location>
        <begin position="495"/>
        <end position="508"/>
    </location>
</feature>
<dbReference type="EMBL" id="MU006248">
    <property type="protein sequence ID" value="KAF2818863.1"/>
    <property type="molecule type" value="Genomic_DNA"/>
</dbReference>
<feature type="compositionally biased region" description="Low complexity" evidence="1">
    <location>
        <begin position="548"/>
        <end position="562"/>
    </location>
</feature>
<name>A0A6A6ZDV0_9PLEO</name>
<reference evidence="2" key="1">
    <citation type="journal article" date="2020" name="Stud. Mycol.">
        <title>101 Dothideomycetes genomes: a test case for predicting lifestyles and emergence of pathogens.</title>
        <authorList>
            <person name="Haridas S."/>
            <person name="Albert R."/>
            <person name="Binder M."/>
            <person name="Bloem J."/>
            <person name="Labutti K."/>
            <person name="Salamov A."/>
            <person name="Andreopoulos B."/>
            <person name="Baker S."/>
            <person name="Barry K."/>
            <person name="Bills G."/>
            <person name="Bluhm B."/>
            <person name="Cannon C."/>
            <person name="Castanera R."/>
            <person name="Culley D."/>
            <person name="Daum C."/>
            <person name="Ezra D."/>
            <person name="Gonzalez J."/>
            <person name="Henrissat B."/>
            <person name="Kuo A."/>
            <person name="Liang C."/>
            <person name="Lipzen A."/>
            <person name="Lutzoni F."/>
            <person name="Magnuson J."/>
            <person name="Mondo S."/>
            <person name="Nolan M."/>
            <person name="Ohm R."/>
            <person name="Pangilinan J."/>
            <person name="Park H.-J."/>
            <person name="Ramirez L."/>
            <person name="Alfaro M."/>
            <person name="Sun H."/>
            <person name="Tritt A."/>
            <person name="Yoshinaga Y."/>
            <person name="Zwiers L.-H."/>
            <person name="Turgeon B."/>
            <person name="Goodwin S."/>
            <person name="Spatafora J."/>
            <person name="Crous P."/>
            <person name="Grigoriev I."/>
        </authorList>
    </citation>
    <scope>NUCLEOTIDE SEQUENCE</scope>
    <source>
        <strain evidence="2">CBS 113818</strain>
    </source>
</reference>
<gene>
    <name evidence="2" type="ORF">CC86DRAFT_413514</name>
</gene>
<dbReference type="Proteomes" id="UP000799424">
    <property type="component" value="Unassembled WGS sequence"/>
</dbReference>